<evidence type="ECO:0000256" key="1">
    <source>
        <dbReference type="SAM" id="MobiDB-lite"/>
    </source>
</evidence>
<sequence>MNAAFDIIRAGKFEAADMAKLAYYKTMIRAKVKEAEIEQADLFIEEIKLNLIELEGAINNAKTTPFTGGAARGAPMMPPRLTPPTRSPPPSSTSSVATEPPPDSWIPATGVKLPKLTSKHFFGDPTTWSTFWDSFEVAVHENSVLSDVASLTI</sequence>
<proteinExistence type="predicted"/>
<dbReference type="AlphaFoldDB" id="A0A1X7SUH4"/>
<accession>A0A1X7SUH4</accession>
<evidence type="ECO:0000313" key="2">
    <source>
        <dbReference type="EnsemblMetazoa" id="Aqu2.1.05635_001"/>
    </source>
</evidence>
<dbReference type="OrthoDB" id="6155329at2759"/>
<feature type="region of interest" description="Disordered" evidence="1">
    <location>
        <begin position="64"/>
        <end position="108"/>
    </location>
</feature>
<reference evidence="2" key="1">
    <citation type="submission" date="2017-05" db="UniProtKB">
        <authorList>
            <consortium name="EnsemblMetazoa"/>
        </authorList>
    </citation>
    <scope>IDENTIFICATION</scope>
</reference>
<dbReference type="InParanoid" id="A0A1X7SUH4"/>
<name>A0A1X7SUH4_AMPQE</name>
<protein>
    <submittedName>
        <fullName evidence="2">Uncharacterized protein</fullName>
    </submittedName>
</protein>
<feature type="compositionally biased region" description="Pro residues" evidence="1">
    <location>
        <begin position="76"/>
        <end position="91"/>
    </location>
</feature>
<dbReference type="EnsemblMetazoa" id="Aqu2.1.05635_001">
    <property type="protein sequence ID" value="Aqu2.1.05635_001"/>
    <property type="gene ID" value="Aqu2.1.05635"/>
</dbReference>
<organism evidence="2">
    <name type="scientific">Amphimedon queenslandica</name>
    <name type="common">Sponge</name>
    <dbReference type="NCBI Taxonomy" id="400682"/>
    <lineage>
        <taxon>Eukaryota</taxon>
        <taxon>Metazoa</taxon>
        <taxon>Porifera</taxon>
        <taxon>Demospongiae</taxon>
        <taxon>Heteroscleromorpha</taxon>
        <taxon>Haplosclerida</taxon>
        <taxon>Niphatidae</taxon>
        <taxon>Amphimedon</taxon>
    </lineage>
</organism>